<reference evidence="6 7" key="1">
    <citation type="journal article" date="2015" name="Nature">
        <title>rRNA introns, odd ribosomes, and small enigmatic genomes across a large radiation of phyla.</title>
        <authorList>
            <person name="Brown C.T."/>
            <person name="Hug L.A."/>
            <person name="Thomas B.C."/>
            <person name="Sharon I."/>
            <person name="Castelle C.J."/>
            <person name="Singh A."/>
            <person name="Wilkins M.J."/>
            <person name="Williams K.H."/>
            <person name="Banfield J.F."/>
        </authorList>
    </citation>
    <scope>NUCLEOTIDE SEQUENCE [LARGE SCALE GENOMIC DNA]</scope>
</reference>
<keyword evidence="1" id="KW-0479">Metal-binding</keyword>
<dbReference type="AlphaFoldDB" id="A0A0G0P6Z0"/>
<evidence type="ECO:0000256" key="4">
    <source>
        <dbReference type="PROSITE-ProRule" id="PRU00510"/>
    </source>
</evidence>
<dbReference type="Proteomes" id="UP000034764">
    <property type="component" value="Unassembled WGS sequence"/>
</dbReference>
<dbReference type="SUPFAM" id="SSF57716">
    <property type="entry name" value="Glucocorticoid receptor-like (DNA-binding domain)"/>
    <property type="match status" value="1"/>
</dbReference>
<dbReference type="PANTHER" id="PTHR33823:SF4">
    <property type="entry name" value="GENERAL STRESS PROTEIN 16O"/>
    <property type="match status" value="1"/>
</dbReference>
<comment type="caution">
    <text evidence="6">The sequence shown here is derived from an EMBL/GenBank/DDBJ whole genome shotgun (WGS) entry which is preliminary data.</text>
</comment>
<dbReference type="GO" id="GO:0008270">
    <property type="term" value="F:zinc ion binding"/>
    <property type="evidence" value="ECO:0007669"/>
    <property type="project" value="UniProtKB-KW"/>
</dbReference>
<evidence type="ECO:0000313" key="7">
    <source>
        <dbReference type="Proteomes" id="UP000034764"/>
    </source>
</evidence>
<gene>
    <name evidence="6" type="ORF">UT53_C0001G0003</name>
</gene>
<name>A0A0G0P6Z0_9BACT</name>
<evidence type="ECO:0000313" key="6">
    <source>
        <dbReference type="EMBL" id="KKR24014.1"/>
    </source>
</evidence>
<keyword evidence="2" id="KW-0863">Zinc-finger</keyword>
<dbReference type="EMBL" id="LBXD01000001">
    <property type="protein sequence ID" value="KKR24014.1"/>
    <property type="molecule type" value="Genomic_DNA"/>
</dbReference>
<evidence type="ECO:0000259" key="5">
    <source>
        <dbReference type="Pfam" id="PF01258"/>
    </source>
</evidence>
<dbReference type="Pfam" id="PF01258">
    <property type="entry name" value="zf-dskA_traR"/>
    <property type="match status" value="1"/>
</dbReference>
<dbReference type="PANTHER" id="PTHR33823">
    <property type="entry name" value="RNA POLYMERASE-BINDING TRANSCRIPTION FACTOR DKSA-RELATED"/>
    <property type="match status" value="1"/>
</dbReference>
<evidence type="ECO:0000256" key="3">
    <source>
        <dbReference type="ARBA" id="ARBA00022833"/>
    </source>
</evidence>
<evidence type="ECO:0000256" key="2">
    <source>
        <dbReference type="ARBA" id="ARBA00022771"/>
    </source>
</evidence>
<sequence length="115" mass="12853">MIVNARQVLENRKIEILAKLAKARAKLPAQSVRLDSASMSSELIRKDEVVSDIRLLGQELSLIIQALKAIKDGVYGTCQDCGNPIAPRRLLALPFAIRCIACEEVEEERRKKKLI</sequence>
<dbReference type="InterPro" id="IPR000962">
    <property type="entry name" value="Znf_DskA_TraR"/>
</dbReference>
<feature type="domain" description="Zinc finger DksA/TraR C4-type" evidence="5">
    <location>
        <begin position="74"/>
        <end position="107"/>
    </location>
</feature>
<keyword evidence="3" id="KW-0862">Zinc</keyword>
<evidence type="ECO:0000256" key="1">
    <source>
        <dbReference type="ARBA" id="ARBA00022723"/>
    </source>
</evidence>
<organism evidence="6 7">
    <name type="scientific">Candidatus Yanofskybacteria bacterium GW2011_GWD2_39_48</name>
    <dbReference type="NCBI Taxonomy" id="1619031"/>
    <lineage>
        <taxon>Bacteria</taxon>
        <taxon>Candidatus Yanofskyibacteriota</taxon>
    </lineage>
</organism>
<accession>A0A0G0P6Z0</accession>
<feature type="zinc finger region" description="dksA C4-type" evidence="4">
    <location>
        <begin position="78"/>
        <end position="102"/>
    </location>
</feature>
<dbReference type="PROSITE" id="PS51128">
    <property type="entry name" value="ZF_DKSA_2"/>
    <property type="match status" value="1"/>
</dbReference>
<dbReference type="Gene3D" id="1.20.120.910">
    <property type="entry name" value="DksA, coiled-coil domain"/>
    <property type="match status" value="1"/>
</dbReference>
<proteinExistence type="predicted"/>
<protein>
    <submittedName>
        <fullName evidence="6">Transcriptional regulator, TraR/DksA family</fullName>
    </submittedName>
</protein>